<accession>A0A9P9WF69</accession>
<evidence type="ECO:0000313" key="9">
    <source>
        <dbReference type="Proteomes" id="UP000829685"/>
    </source>
</evidence>
<evidence type="ECO:0000313" key="8">
    <source>
        <dbReference type="EMBL" id="KAI1860177.1"/>
    </source>
</evidence>
<evidence type="ECO:0000256" key="3">
    <source>
        <dbReference type="ARBA" id="ARBA00022729"/>
    </source>
</evidence>
<evidence type="ECO:0000256" key="4">
    <source>
        <dbReference type="ARBA" id="ARBA00022827"/>
    </source>
</evidence>
<dbReference type="InterPro" id="IPR036318">
    <property type="entry name" value="FAD-bd_PCMH-like_sf"/>
</dbReference>
<dbReference type="Pfam" id="PF01565">
    <property type="entry name" value="FAD_binding_4"/>
    <property type="match status" value="1"/>
</dbReference>
<feature type="domain" description="FAD-binding PCMH-type" evidence="7">
    <location>
        <begin position="64"/>
        <end position="236"/>
    </location>
</feature>
<evidence type="ECO:0000256" key="5">
    <source>
        <dbReference type="ARBA" id="ARBA00023002"/>
    </source>
</evidence>
<evidence type="ECO:0000256" key="6">
    <source>
        <dbReference type="SAM" id="SignalP"/>
    </source>
</evidence>
<dbReference type="Proteomes" id="UP000829685">
    <property type="component" value="Unassembled WGS sequence"/>
</dbReference>
<dbReference type="Gene3D" id="3.40.462.20">
    <property type="match status" value="1"/>
</dbReference>
<keyword evidence="9" id="KW-1185">Reference proteome</keyword>
<comment type="similarity">
    <text evidence="1">Belongs to the oxygen-dependent FAD-linked oxidoreductase family.</text>
</comment>
<dbReference type="InterPro" id="IPR016169">
    <property type="entry name" value="FAD-bd_PCMH_sub2"/>
</dbReference>
<feature type="chain" id="PRO_5040302237" description="FAD-binding PCMH-type domain-containing protein" evidence="6">
    <location>
        <begin position="24"/>
        <end position="496"/>
    </location>
</feature>
<reference evidence="8" key="1">
    <citation type="submission" date="2021-03" db="EMBL/GenBank/DDBJ databases">
        <title>Revisited historic fungal species revealed as producer of novel bioactive compounds through whole genome sequencing and comparative genomics.</title>
        <authorList>
            <person name="Vignolle G.A."/>
            <person name="Hochenegger N."/>
            <person name="Mach R.L."/>
            <person name="Mach-Aigner A.R."/>
            <person name="Javad Rahimi M."/>
            <person name="Salim K.A."/>
            <person name="Chan C.M."/>
            <person name="Lim L.B.L."/>
            <person name="Cai F."/>
            <person name="Druzhinina I.S."/>
            <person name="U'Ren J.M."/>
            <person name="Derntl C."/>
        </authorList>
    </citation>
    <scope>NUCLEOTIDE SEQUENCE</scope>
    <source>
        <strain evidence="8">TUCIM 5799</strain>
    </source>
</reference>
<dbReference type="SUPFAM" id="SSF56176">
    <property type="entry name" value="FAD-binding/transporter-associated domain-like"/>
    <property type="match status" value="1"/>
</dbReference>
<evidence type="ECO:0000256" key="2">
    <source>
        <dbReference type="ARBA" id="ARBA00022630"/>
    </source>
</evidence>
<keyword evidence="4" id="KW-0274">FAD</keyword>
<proteinExistence type="inferred from homology"/>
<dbReference type="PANTHER" id="PTHR42973">
    <property type="entry name" value="BINDING OXIDOREDUCTASE, PUTATIVE (AFU_ORTHOLOGUE AFUA_1G17690)-RELATED"/>
    <property type="match status" value="1"/>
</dbReference>
<dbReference type="PROSITE" id="PS51387">
    <property type="entry name" value="FAD_PCMH"/>
    <property type="match status" value="1"/>
</dbReference>
<dbReference type="EMBL" id="JAFIMR010000032">
    <property type="protein sequence ID" value="KAI1860177.1"/>
    <property type="molecule type" value="Genomic_DNA"/>
</dbReference>
<dbReference type="Gene3D" id="3.30.465.10">
    <property type="match status" value="1"/>
</dbReference>
<dbReference type="InterPro" id="IPR016166">
    <property type="entry name" value="FAD-bd_PCMH"/>
</dbReference>
<comment type="caution">
    <text evidence="8">The sequence shown here is derived from an EMBL/GenBank/DDBJ whole genome shotgun (WGS) entry which is preliminary data.</text>
</comment>
<keyword evidence="3 6" id="KW-0732">Signal</keyword>
<feature type="signal peptide" evidence="6">
    <location>
        <begin position="1"/>
        <end position="23"/>
    </location>
</feature>
<dbReference type="InterPro" id="IPR050416">
    <property type="entry name" value="FAD-linked_Oxidoreductase"/>
</dbReference>
<sequence length="496" mass="53521">MISFRSAVVCGLVHFCSLHAALAGSVSTQQIIKDLKATLSPGSEVVLTSDPAFAQDFTARFSGTHAPQFVVAAKPKLVTDVQKLIKYASRQKVPFLATGGGHGYTWSLGQLQNAIQLDLGNFQTIEVDAAGNTMKVGGAVRIGNVTQELHALGKEFPVGMCPSVGVSGLTLGGGVGPLGGFYGATSDNLISAEVVTGTGKILTASATENADLFYGIRGAGFNFGVVTSLNYRIHPATNQGRVTVVNAMFPANLSTSVWQATNKYVGHHPKELAILFAIRFNETLGGMSFVGSFIYFGPETQALEVIKPFLDLNPLYLEVINDASYSNFSSVALYGDVADIGPKKSIDFAPYTLNLYKVDVKNLVSSLNHMNATLTANLNLRPATLSWAQYSPEGYLKFPLESSAFAYRDVVVWFSYDGFTTDPAQIPALDKFGKDIRGLVQRGSGRRDLETYVHFSHGDEGPAAWYTKGKLPGLRKLKRTYDPESLFSWYNPISGY</sequence>
<evidence type="ECO:0000256" key="1">
    <source>
        <dbReference type="ARBA" id="ARBA00005466"/>
    </source>
</evidence>
<dbReference type="AlphaFoldDB" id="A0A9P9WF69"/>
<keyword evidence="2" id="KW-0285">Flavoprotein</keyword>
<dbReference type="GO" id="GO:0016491">
    <property type="term" value="F:oxidoreductase activity"/>
    <property type="evidence" value="ECO:0007669"/>
    <property type="project" value="UniProtKB-KW"/>
</dbReference>
<dbReference type="InterPro" id="IPR006094">
    <property type="entry name" value="Oxid_FAD_bind_N"/>
</dbReference>
<evidence type="ECO:0000259" key="7">
    <source>
        <dbReference type="PROSITE" id="PS51387"/>
    </source>
</evidence>
<protein>
    <recommendedName>
        <fullName evidence="7">FAD-binding PCMH-type domain-containing protein</fullName>
    </recommendedName>
</protein>
<organism evidence="8 9">
    <name type="scientific">Neoarthrinium moseri</name>
    <dbReference type="NCBI Taxonomy" id="1658444"/>
    <lineage>
        <taxon>Eukaryota</taxon>
        <taxon>Fungi</taxon>
        <taxon>Dikarya</taxon>
        <taxon>Ascomycota</taxon>
        <taxon>Pezizomycotina</taxon>
        <taxon>Sordariomycetes</taxon>
        <taxon>Xylariomycetidae</taxon>
        <taxon>Amphisphaeriales</taxon>
        <taxon>Apiosporaceae</taxon>
        <taxon>Neoarthrinium</taxon>
    </lineage>
</organism>
<keyword evidence="5" id="KW-0560">Oxidoreductase</keyword>
<name>A0A9P9WF69_9PEZI</name>
<gene>
    <name evidence="8" type="ORF">JX265_010101</name>
</gene>
<dbReference type="PANTHER" id="PTHR42973:SF32">
    <property type="entry name" value="FAD-LINKED OXIDOREDUCTASE AFOF"/>
    <property type="match status" value="1"/>
</dbReference>
<dbReference type="GO" id="GO:0071949">
    <property type="term" value="F:FAD binding"/>
    <property type="evidence" value="ECO:0007669"/>
    <property type="project" value="InterPro"/>
</dbReference>